<dbReference type="GO" id="GO:0006355">
    <property type="term" value="P:regulation of DNA-templated transcription"/>
    <property type="evidence" value="ECO:0007669"/>
    <property type="project" value="UniProtKB-ARBA"/>
</dbReference>
<name>A0AAW6SZ20_9BACI</name>
<reference evidence="4" key="1">
    <citation type="submission" date="2023-03" db="EMBL/GenBank/DDBJ databases">
        <title>Bacterial isolates from washroom surfaces on a university campus.</title>
        <authorList>
            <person name="Holman D.B."/>
            <person name="Gzyl K.E."/>
            <person name="Taheri A.E."/>
        </authorList>
    </citation>
    <scope>NUCLEOTIDE SEQUENCE</scope>
    <source>
        <strain evidence="4">RD03</strain>
    </source>
</reference>
<evidence type="ECO:0000313" key="5">
    <source>
        <dbReference type="Proteomes" id="UP001159179"/>
    </source>
</evidence>
<evidence type="ECO:0000259" key="3">
    <source>
        <dbReference type="PROSITE" id="PS50977"/>
    </source>
</evidence>
<dbReference type="InterPro" id="IPR009057">
    <property type="entry name" value="Homeodomain-like_sf"/>
</dbReference>
<dbReference type="Proteomes" id="UP001159179">
    <property type="component" value="Unassembled WGS sequence"/>
</dbReference>
<sequence length="211" mass="24722">MFKTFVQKEVSPFKQKKDREKNKEVKEQILQAARLLFSKKGYDGTTVRQICEEANVSLALISYHFGGKESVFYEIFEPIRHTFMNMNYDLSNSLEALSSFCRHFVLFRIEHHELINILQQELVMNSSRLDMLKDVFWPSWDQLQIILEECKKQHTIDFPSVEVAVNFIMGTLMFSYNNPFLNRSQPKLSADMIADLAVQYIIKGLQTAQHQ</sequence>
<dbReference type="PANTHER" id="PTHR30328:SF54">
    <property type="entry name" value="HTH-TYPE TRANSCRIPTIONAL REPRESSOR SCO4008"/>
    <property type="match status" value="1"/>
</dbReference>
<evidence type="ECO:0000256" key="2">
    <source>
        <dbReference type="PROSITE-ProRule" id="PRU00335"/>
    </source>
</evidence>
<dbReference type="PROSITE" id="PS50977">
    <property type="entry name" value="HTH_TETR_2"/>
    <property type="match status" value="1"/>
</dbReference>
<dbReference type="InterPro" id="IPR050109">
    <property type="entry name" value="HTH-type_TetR-like_transc_reg"/>
</dbReference>
<dbReference type="Pfam" id="PF00440">
    <property type="entry name" value="TetR_N"/>
    <property type="match status" value="1"/>
</dbReference>
<gene>
    <name evidence="4" type="ORF">P5X88_14280</name>
</gene>
<dbReference type="InterPro" id="IPR036271">
    <property type="entry name" value="Tet_transcr_reg_TetR-rel_C_sf"/>
</dbReference>
<organism evidence="4 5">
    <name type="scientific">Heyndrickxia oleronia</name>
    <dbReference type="NCBI Taxonomy" id="38875"/>
    <lineage>
        <taxon>Bacteria</taxon>
        <taxon>Bacillati</taxon>
        <taxon>Bacillota</taxon>
        <taxon>Bacilli</taxon>
        <taxon>Bacillales</taxon>
        <taxon>Bacillaceae</taxon>
        <taxon>Heyndrickxia</taxon>
    </lineage>
</organism>
<evidence type="ECO:0000313" key="4">
    <source>
        <dbReference type="EMBL" id="MDH5162097.1"/>
    </source>
</evidence>
<keyword evidence="1 2" id="KW-0238">DNA-binding</keyword>
<dbReference type="GO" id="GO:0003677">
    <property type="term" value="F:DNA binding"/>
    <property type="evidence" value="ECO:0007669"/>
    <property type="project" value="UniProtKB-UniRule"/>
</dbReference>
<proteinExistence type="predicted"/>
<protein>
    <submittedName>
        <fullName evidence="4">TetR/AcrR family transcriptional regulator</fullName>
    </submittedName>
</protein>
<dbReference type="RefSeq" id="WP_280617122.1">
    <property type="nucleotide sequence ID" value="NZ_JAROYP010000008.1"/>
</dbReference>
<feature type="DNA-binding region" description="H-T-H motif" evidence="2">
    <location>
        <begin position="46"/>
        <end position="65"/>
    </location>
</feature>
<dbReference type="Gene3D" id="1.10.357.10">
    <property type="entry name" value="Tetracycline Repressor, domain 2"/>
    <property type="match status" value="1"/>
</dbReference>
<feature type="domain" description="HTH tetR-type" evidence="3">
    <location>
        <begin position="23"/>
        <end position="83"/>
    </location>
</feature>
<dbReference type="PROSITE" id="PS01081">
    <property type="entry name" value="HTH_TETR_1"/>
    <property type="match status" value="1"/>
</dbReference>
<comment type="caution">
    <text evidence="4">The sequence shown here is derived from an EMBL/GenBank/DDBJ whole genome shotgun (WGS) entry which is preliminary data.</text>
</comment>
<dbReference type="InterPro" id="IPR023772">
    <property type="entry name" value="DNA-bd_HTH_TetR-type_CS"/>
</dbReference>
<evidence type="ECO:0000256" key="1">
    <source>
        <dbReference type="ARBA" id="ARBA00023125"/>
    </source>
</evidence>
<dbReference type="InterPro" id="IPR001647">
    <property type="entry name" value="HTH_TetR"/>
</dbReference>
<dbReference type="AlphaFoldDB" id="A0AAW6SZ20"/>
<dbReference type="PRINTS" id="PR00455">
    <property type="entry name" value="HTHTETR"/>
</dbReference>
<dbReference type="SUPFAM" id="SSF48498">
    <property type="entry name" value="Tetracyclin repressor-like, C-terminal domain"/>
    <property type="match status" value="1"/>
</dbReference>
<dbReference type="PANTHER" id="PTHR30328">
    <property type="entry name" value="TRANSCRIPTIONAL REPRESSOR"/>
    <property type="match status" value="1"/>
</dbReference>
<dbReference type="EMBL" id="JAROYP010000008">
    <property type="protein sequence ID" value="MDH5162097.1"/>
    <property type="molecule type" value="Genomic_DNA"/>
</dbReference>
<accession>A0AAW6SZ20</accession>
<dbReference type="SUPFAM" id="SSF46689">
    <property type="entry name" value="Homeodomain-like"/>
    <property type="match status" value="1"/>
</dbReference>
<dbReference type="Gene3D" id="1.10.10.60">
    <property type="entry name" value="Homeodomain-like"/>
    <property type="match status" value="1"/>
</dbReference>